<accession>A0ABT2PDV2</accession>
<keyword evidence="2" id="KW-1185">Reference proteome</keyword>
<name>A0ABT2PDV2_9MICO</name>
<gene>
    <name evidence="1" type="ORF">N4R40_10465</name>
</gene>
<evidence type="ECO:0008006" key="3">
    <source>
        <dbReference type="Google" id="ProtNLM"/>
    </source>
</evidence>
<evidence type="ECO:0000313" key="1">
    <source>
        <dbReference type="EMBL" id="MCT9002787.1"/>
    </source>
</evidence>
<proteinExistence type="predicted"/>
<evidence type="ECO:0000313" key="2">
    <source>
        <dbReference type="Proteomes" id="UP001300496"/>
    </source>
</evidence>
<dbReference type="Proteomes" id="UP001300496">
    <property type="component" value="Unassembled WGS sequence"/>
</dbReference>
<sequence>MIPRIIARSSGRARPVSRLAGTVIAVIALVGSLAIATPAAAAVAVEQNAQQASQIVDAGIVKAAPVVGFNAENIISDALFYDNTAMTAAEIQAFLDARIGTCNNGKCLNVLNAGISSRGEVRSQSTGNLICSAIQGGTMKVSELIYRVQVACGISAKVILVTLQKEQGLTTSKAPSDWNLSAAMGASCPDTAPCDPAFAGVGPQILKGTQQLMTYKAANFAKQPGRNYVAYSPNASCGGTTLNIQNYATAALYNYTPYQPNGAALAAGFGLGDGCSAYGNRNFYNYYTQWFGGVTIVDGGVYSVGPDIFLVAEGKRFHVTAADWPAYQAAFGSPTSVQSSLLLSSTADGGTATRYLRDSTTFTVAYLDGGTTHRFATCDMVRAWGGDCASTLTGVSTRVFSKLGAGSAMTMFARVAAGGRVHEMSSASLVPYLDTTALAAYAKPTAPYAAVLSPAALANYRIDPLRTGPGRLVQVRGDDRVWLPVDGGAVLHVPSFGVTDDLGIARSVATITASDLKSWAQAGTLSPVVSCAGKAYLAASGSLYALSDASGLSASPTGAAVCGVLKVSKDAAASAFVQVSGRDEVYALQAGVMRHVTSPSKLVELAGKSPRVLKVTAGTLARFTVGPALLSVTPGQLVRAAGDSRVWLPVDGGKLLYVPSFGVTDDLGLSSAVAEVSSSALSSWAQAGTLSPVVSCGGTVYLAASGVLYALSDASGTPTSPIGKTVCDRLTGSTDAAGTAFLQVPGRSEVYLLQAGTVRHVKSMTKLIDLAGTTSPRVLQVTAGTLARFGSGSAIG</sequence>
<dbReference type="EMBL" id="JAODOR010000011">
    <property type="protein sequence ID" value="MCT9002787.1"/>
    <property type="molecule type" value="Genomic_DNA"/>
</dbReference>
<organism evidence="1 2">
    <name type="scientific">Microbacterium memoriense</name>
    <dbReference type="NCBI Taxonomy" id="2978350"/>
    <lineage>
        <taxon>Bacteria</taxon>
        <taxon>Bacillati</taxon>
        <taxon>Actinomycetota</taxon>
        <taxon>Actinomycetes</taxon>
        <taxon>Micrococcales</taxon>
        <taxon>Microbacteriaceae</taxon>
        <taxon>Microbacterium</taxon>
    </lineage>
</organism>
<protein>
    <recommendedName>
        <fullName evidence="3">Hemagglutinin</fullName>
    </recommendedName>
</protein>
<comment type="caution">
    <text evidence="1">The sequence shown here is derived from an EMBL/GenBank/DDBJ whole genome shotgun (WGS) entry which is preliminary data.</text>
</comment>
<reference evidence="1 2" key="1">
    <citation type="journal article" date="2024" name="Int. J. Syst. Evol. Microbiol.">
        <title>Microbacterium memoriense sp. nov., a member of the Actinomycetota from marine beach sediment of the north coast of Portugal.</title>
        <authorList>
            <person name="Santos J.D.N.D."/>
            <person name="Klimek D."/>
            <person name="Calusinska M."/>
            <person name="Lobo-da-Cunha A."/>
            <person name="Catita J."/>
            <person name="Goncalves H."/>
            <person name="Gonzalez I."/>
            <person name="Lage O.M."/>
        </authorList>
    </citation>
    <scope>NUCLEOTIDE SEQUENCE [LARGE SCALE GENOMIC DNA]</scope>
    <source>
        <strain evidence="1 2">PMIC_1C1B</strain>
    </source>
</reference>
<dbReference type="RefSeq" id="WP_261607318.1">
    <property type="nucleotide sequence ID" value="NZ_JAODOR010000011.1"/>
</dbReference>